<evidence type="ECO:0000256" key="6">
    <source>
        <dbReference type="SAM" id="Coils"/>
    </source>
</evidence>
<evidence type="ECO:0000256" key="3">
    <source>
        <dbReference type="ARBA" id="ARBA00023125"/>
    </source>
</evidence>
<dbReference type="Gene3D" id="3.40.1810.10">
    <property type="entry name" value="Transcription factor, MADS-box"/>
    <property type="match status" value="3"/>
</dbReference>
<feature type="coiled-coil region" evidence="6">
    <location>
        <begin position="621"/>
        <end position="648"/>
    </location>
</feature>
<evidence type="ECO:0000256" key="5">
    <source>
        <dbReference type="ARBA" id="ARBA00023242"/>
    </source>
</evidence>
<evidence type="ECO:0000313" key="8">
    <source>
        <dbReference type="EMBL" id="KAG5414701.1"/>
    </source>
</evidence>
<keyword evidence="6" id="KW-0175">Coiled coil</keyword>
<proteinExistence type="predicted"/>
<feature type="domain" description="MADS-box" evidence="7">
    <location>
        <begin position="1"/>
        <end position="50"/>
    </location>
</feature>
<keyword evidence="4" id="KW-0804">Transcription</keyword>
<keyword evidence="2" id="KW-0805">Transcription regulation</keyword>
<feature type="coiled-coil region" evidence="6">
    <location>
        <begin position="87"/>
        <end position="114"/>
    </location>
</feature>
<dbReference type="InterPro" id="IPR033897">
    <property type="entry name" value="SRF-like_MADS-box"/>
</dbReference>
<organism evidence="8 9">
    <name type="scientific">Brassica rapa subsp. trilocularis</name>
    <dbReference type="NCBI Taxonomy" id="1813537"/>
    <lineage>
        <taxon>Eukaryota</taxon>
        <taxon>Viridiplantae</taxon>
        <taxon>Streptophyta</taxon>
        <taxon>Embryophyta</taxon>
        <taxon>Tracheophyta</taxon>
        <taxon>Spermatophyta</taxon>
        <taxon>Magnoliopsida</taxon>
        <taxon>eudicotyledons</taxon>
        <taxon>Gunneridae</taxon>
        <taxon>Pentapetalae</taxon>
        <taxon>rosids</taxon>
        <taxon>malvids</taxon>
        <taxon>Brassicales</taxon>
        <taxon>Brassicaceae</taxon>
        <taxon>Brassiceae</taxon>
        <taxon>Brassica</taxon>
    </lineage>
</organism>
<protein>
    <recommendedName>
        <fullName evidence="7">MADS-box domain-containing protein</fullName>
    </recommendedName>
</protein>
<feature type="coiled-coil region" evidence="6">
    <location>
        <begin position="347"/>
        <end position="374"/>
    </location>
</feature>
<keyword evidence="5" id="KW-0539">Nucleus</keyword>
<dbReference type="Proteomes" id="UP000823674">
    <property type="component" value="Chromosome A01"/>
</dbReference>
<reference evidence="8 9" key="1">
    <citation type="submission" date="2021-03" db="EMBL/GenBank/DDBJ databases">
        <authorList>
            <person name="King G.J."/>
            <person name="Bancroft I."/>
            <person name="Baten A."/>
            <person name="Bloomfield J."/>
            <person name="Borpatragohain P."/>
            <person name="He Z."/>
            <person name="Irish N."/>
            <person name="Irwin J."/>
            <person name="Liu K."/>
            <person name="Mauleon R.P."/>
            <person name="Moore J."/>
            <person name="Morris R."/>
            <person name="Ostergaard L."/>
            <person name="Wang B."/>
            <person name="Wells R."/>
        </authorList>
    </citation>
    <scope>NUCLEOTIDE SEQUENCE [LARGE SCALE GENOMIC DNA]</scope>
    <source>
        <strain evidence="8">R-o-18</strain>
        <tissue evidence="8">Leaf</tissue>
    </source>
</reference>
<evidence type="ECO:0000259" key="7">
    <source>
        <dbReference type="PROSITE" id="PS50066"/>
    </source>
</evidence>
<dbReference type="EMBL" id="JADBGQ010000001">
    <property type="protein sequence ID" value="KAG5414701.1"/>
    <property type="molecule type" value="Genomic_DNA"/>
</dbReference>
<dbReference type="SMART" id="SM00432">
    <property type="entry name" value="MADS"/>
    <property type="match status" value="3"/>
</dbReference>
<feature type="domain" description="MADS-box" evidence="7">
    <location>
        <begin position="261"/>
        <end position="310"/>
    </location>
</feature>
<comment type="caution">
    <text evidence="8">The sequence shown here is derived from an EMBL/GenBank/DDBJ whole genome shotgun (WGS) entry which is preliminary data.</text>
</comment>
<dbReference type="InterPro" id="IPR036879">
    <property type="entry name" value="TF_MADSbox_sf"/>
</dbReference>
<dbReference type="PANTHER" id="PTHR11945:SF651">
    <property type="entry name" value="MADS-BOX DOMAIN-CONTAINING PROTEIN"/>
    <property type="match status" value="1"/>
</dbReference>
<feature type="domain" description="MADS-box" evidence="7">
    <location>
        <begin position="535"/>
        <end position="584"/>
    </location>
</feature>
<evidence type="ECO:0000256" key="2">
    <source>
        <dbReference type="ARBA" id="ARBA00023015"/>
    </source>
</evidence>
<evidence type="ECO:0000313" key="9">
    <source>
        <dbReference type="Proteomes" id="UP000823674"/>
    </source>
</evidence>
<dbReference type="InterPro" id="IPR002100">
    <property type="entry name" value="TF_MADSbox"/>
</dbReference>
<dbReference type="CDD" id="cd00266">
    <property type="entry name" value="MADS_SRF_like"/>
    <property type="match status" value="3"/>
</dbReference>
<dbReference type="PROSITE" id="PS50066">
    <property type="entry name" value="MADS_BOX_2"/>
    <property type="match status" value="3"/>
</dbReference>
<dbReference type="PANTHER" id="PTHR11945">
    <property type="entry name" value="MADS BOX PROTEIN"/>
    <property type="match status" value="1"/>
</dbReference>
<evidence type="ECO:0000256" key="1">
    <source>
        <dbReference type="ARBA" id="ARBA00004123"/>
    </source>
</evidence>
<gene>
    <name evidence="8" type="primary">A01p038010.1_BraROA</name>
    <name evidence="8" type="ORF">IGI04_002268</name>
</gene>
<dbReference type="SUPFAM" id="SSF55455">
    <property type="entry name" value="SRF-like"/>
    <property type="match status" value="3"/>
</dbReference>
<accession>A0ABQ7NVW8</accession>
<comment type="subcellular location">
    <subcellularLocation>
        <location evidence="1">Nucleus</location>
    </subcellularLocation>
</comment>
<name>A0ABQ7NVW8_BRACM</name>
<sequence length="794" mass="92901">MGKKKMDLTYITDGRAREATFNLRKEELKQKLYELHVLCDVDTCAVIYNQYDPNPEVWQSTSEVKSVFEKFEMLSEKEKTCRSVNHEEFLHQMIEKARRKRQKLNDQNKEKYMRELMFAFLSGNMEDLSLNNDDHSELCSFIDQYLKQLVHHKNQTLNNPNFEIGQSSSMALDMNIAQTSIAEAGSSSFLVSKPPRSSELTKMWKSVIFSYRSDLPHDNFVTSIPSTSSNEEVYIPVMNQGFVEEMMKIGEQTEKYHTIIMGKKKMDLTYITDGKAREATLNLRKEELKQKLYELHVLCDVDTCAVIYNQYDPNPEVWQSTSEVKSVFEKFEMLSEKEKTCRSVNHEEFLHQMIEKARRKRQKLNDQNKEKYMRELMFAFLSGNMEDLSLNNDDHSELCSFIDQYLKQLVHHKNQTLNNPNFEIGKSSSMALDMNIAQTSIAEAGSSSFLVSKPPRSSELTKMWKSVIFSYRSDLPHDNFVTSIPSTSSNEEVYIPVMNQDEFYHQNQNQNLEQGFVEEMMKIGEQTEKYHTIIMGKKKMDLTYITDGKAREATLNLRKEELKQKLYELHVLCDVDTCAVIYNQYDPNPEVWQLTSEVKSVFEKFEMLSEKEKTCRSVNQEEFLHQMIEKARKKRQKLNDQNKEKYMRELMYRLCSFIDQYLKQLVHHKNQTLNNPKFEIGKSSSMALDMNIAQTCIAEAGSSSFLVSKPPRSSELTKMWKSVIFSYRSDLPHDNFVTSILSTSSNEEVYIPVMNHDESYNQNQNQNLEQGFVEEMMKIGEQTGFPWMEDNNRF</sequence>
<dbReference type="Pfam" id="PF00319">
    <property type="entry name" value="SRF-TF"/>
    <property type="match status" value="3"/>
</dbReference>
<keyword evidence="9" id="KW-1185">Reference proteome</keyword>
<evidence type="ECO:0000256" key="4">
    <source>
        <dbReference type="ARBA" id="ARBA00023163"/>
    </source>
</evidence>
<keyword evidence="3" id="KW-0238">DNA-binding</keyword>